<dbReference type="SUPFAM" id="SSF57850">
    <property type="entry name" value="RING/U-box"/>
    <property type="match status" value="1"/>
</dbReference>
<evidence type="ECO:0000256" key="3">
    <source>
        <dbReference type="ARBA" id="ARBA00004906"/>
    </source>
</evidence>
<evidence type="ECO:0000256" key="16">
    <source>
        <dbReference type="ARBA" id="ARBA00082369"/>
    </source>
</evidence>
<dbReference type="GeneID" id="106745820"/>
<protein>
    <recommendedName>
        <fullName evidence="5">RING-type E3 ubiquitin transferase</fullName>
        <ecNumber evidence="5">2.3.2.27</ecNumber>
    </recommendedName>
    <alternativeName>
        <fullName evidence="15 16">RING-type E3 ubiquitin transferase RAD18</fullName>
    </alternativeName>
</protein>
<dbReference type="Proteomes" id="UP000515204">
    <property type="component" value="Unplaced"/>
</dbReference>
<evidence type="ECO:0000256" key="1">
    <source>
        <dbReference type="ARBA" id="ARBA00000900"/>
    </source>
</evidence>
<dbReference type="GO" id="GO:0061630">
    <property type="term" value="F:ubiquitin protein ligase activity"/>
    <property type="evidence" value="ECO:0007669"/>
    <property type="project" value="UniProtKB-EC"/>
</dbReference>
<feature type="domain" description="UBZ4-type" evidence="22">
    <location>
        <begin position="183"/>
        <end position="210"/>
    </location>
</feature>
<evidence type="ECO:0000256" key="4">
    <source>
        <dbReference type="ARBA" id="ARBA00009506"/>
    </source>
</evidence>
<dbReference type="InterPro" id="IPR001841">
    <property type="entry name" value="Znf_RING"/>
</dbReference>
<dbReference type="CDD" id="cd16529">
    <property type="entry name" value="RING-HC_RAD18"/>
    <property type="match status" value="1"/>
</dbReference>
<evidence type="ECO:0000256" key="13">
    <source>
        <dbReference type="ARBA" id="ARBA00023204"/>
    </source>
</evidence>
<organism evidence="23 24">
    <name type="scientific">Dinoponera quadriceps</name>
    <name type="common">South American ant</name>
    <dbReference type="NCBI Taxonomy" id="609295"/>
    <lineage>
        <taxon>Eukaryota</taxon>
        <taxon>Metazoa</taxon>
        <taxon>Ecdysozoa</taxon>
        <taxon>Arthropoda</taxon>
        <taxon>Hexapoda</taxon>
        <taxon>Insecta</taxon>
        <taxon>Pterygota</taxon>
        <taxon>Neoptera</taxon>
        <taxon>Endopterygota</taxon>
        <taxon>Hymenoptera</taxon>
        <taxon>Apocrita</taxon>
        <taxon>Aculeata</taxon>
        <taxon>Formicoidea</taxon>
        <taxon>Formicidae</taxon>
        <taxon>Ponerinae</taxon>
        <taxon>Ponerini</taxon>
        <taxon>Dinoponera</taxon>
    </lineage>
</organism>
<dbReference type="InterPro" id="IPR013083">
    <property type="entry name" value="Znf_RING/FYVE/PHD"/>
</dbReference>
<dbReference type="PROSITE" id="PS00518">
    <property type="entry name" value="ZF_RING_1"/>
    <property type="match status" value="1"/>
</dbReference>
<dbReference type="PROSITE" id="PS50800">
    <property type="entry name" value="SAP"/>
    <property type="match status" value="1"/>
</dbReference>
<keyword evidence="12" id="KW-0238">DNA-binding</keyword>
<feature type="domain" description="RING-type" evidence="20">
    <location>
        <begin position="18"/>
        <end position="55"/>
    </location>
</feature>
<evidence type="ECO:0000256" key="9">
    <source>
        <dbReference type="ARBA" id="ARBA00022771"/>
    </source>
</evidence>
<dbReference type="Gene3D" id="3.30.160.60">
    <property type="entry name" value="Classic Zinc Finger"/>
    <property type="match status" value="1"/>
</dbReference>
<comment type="subcellular location">
    <subcellularLocation>
        <location evidence="2">Nucleus</location>
    </subcellularLocation>
</comment>
<dbReference type="GO" id="GO:0003697">
    <property type="term" value="F:single-stranded DNA binding"/>
    <property type="evidence" value="ECO:0007669"/>
    <property type="project" value="InterPro"/>
</dbReference>
<dbReference type="PANTHER" id="PTHR14134">
    <property type="entry name" value="E3 UBIQUITIN-PROTEIN LIGASE RAD18"/>
    <property type="match status" value="1"/>
</dbReference>
<keyword evidence="7" id="KW-0479">Metal-binding</keyword>
<dbReference type="PANTHER" id="PTHR14134:SF2">
    <property type="entry name" value="E3 UBIQUITIN-PROTEIN LIGASE RAD18"/>
    <property type="match status" value="1"/>
</dbReference>
<dbReference type="GO" id="GO:0006513">
    <property type="term" value="P:protein monoubiquitination"/>
    <property type="evidence" value="ECO:0007669"/>
    <property type="project" value="InterPro"/>
</dbReference>
<keyword evidence="8 18" id="KW-0227">DNA damage</keyword>
<dbReference type="GO" id="GO:0005634">
    <property type="term" value="C:nucleus"/>
    <property type="evidence" value="ECO:0007669"/>
    <property type="project" value="UniProtKB-SubCell"/>
</dbReference>
<feature type="compositionally biased region" description="Basic residues" evidence="19">
    <location>
        <begin position="694"/>
        <end position="706"/>
    </location>
</feature>
<dbReference type="PROSITE" id="PS51908">
    <property type="entry name" value="ZF_UBZ4"/>
    <property type="match status" value="1"/>
</dbReference>
<evidence type="ECO:0000256" key="10">
    <source>
        <dbReference type="ARBA" id="ARBA00022786"/>
    </source>
</evidence>
<feature type="region of interest" description="Disordered" evidence="19">
    <location>
        <begin position="140"/>
        <end position="174"/>
    </location>
</feature>
<evidence type="ECO:0000256" key="12">
    <source>
        <dbReference type="ARBA" id="ARBA00023125"/>
    </source>
</evidence>
<dbReference type="SMART" id="SM00734">
    <property type="entry name" value="ZnF_Rad18"/>
    <property type="match status" value="1"/>
</dbReference>
<dbReference type="PROSITE" id="PS50089">
    <property type="entry name" value="ZF_RING_2"/>
    <property type="match status" value="1"/>
</dbReference>
<dbReference type="Gene3D" id="3.30.40.10">
    <property type="entry name" value="Zinc/RING finger domain, C3HC4 (zinc finger)"/>
    <property type="match status" value="1"/>
</dbReference>
<evidence type="ECO:0000313" key="23">
    <source>
        <dbReference type="Proteomes" id="UP000515204"/>
    </source>
</evidence>
<keyword evidence="6" id="KW-0808">Transferase</keyword>
<evidence type="ECO:0000256" key="7">
    <source>
        <dbReference type="ARBA" id="ARBA00022723"/>
    </source>
</evidence>
<comment type="similarity">
    <text evidence="4">Belongs to the RAD18 family.</text>
</comment>
<dbReference type="GO" id="GO:0008270">
    <property type="term" value="F:zinc ion binding"/>
    <property type="evidence" value="ECO:0007669"/>
    <property type="project" value="UniProtKB-KW"/>
</dbReference>
<dbReference type="GO" id="GO:0006301">
    <property type="term" value="P:DNA damage tolerance"/>
    <property type="evidence" value="ECO:0007669"/>
    <property type="project" value="InterPro"/>
</dbReference>
<accession>A0A6P3XH43</accession>
<gene>
    <name evidence="24" type="primary">LOC106745820</name>
</gene>
<comment type="pathway">
    <text evidence="3">Protein modification; protein ubiquitination.</text>
</comment>
<dbReference type="FunFam" id="3.30.160.60:FF:000331">
    <property type="entry name" value="E3 ubiquitin-protein ligase RAD18"/>
    <property type="match status" value="1"/>
</dbReference>
<feature type="compositionally biased region" description="Basic and acidic residues" evidence="19">
    <location>
        <begin position="368"/>
        <end position="378"/>
    </location>
</feature>
<evidence type="ECO:0000256" key="6">
    <source>
        <dbReference type="ARBA" id="ARBA00022679"/>
    </source>
</evidence>
<proteinExistence type="inferred from homology"/>
<evidence type="ECO:0000256" key="15">
    <source>
        <dbReference type="ARBA" id="ARBA00031783"/>
    </source>
</evidence>
<feature type="domain" description="SAP" evidence="21">
    <location>
        <begin position="230"/>
        <end position="264"/>
    </location>
</feature>
<sequence length="706" mass="81313">MLPTKYTELKRIEELLTCGICYEYMDTSMVTPCSHNYCSLCIRKYLHYQTQCPACFAETFEKDLRRNKILDEIIIQYQNVREKFEKEFYHKEIEAVTNDSSVDISSFSSFKCEKEIDVRDTNGISCEISESPISKAIISTPHAQRAHHQDVSSPSTSKSSKVPSIFNTPKSKKGFRNEENSKVVICPVCKVDVPESNINKHLDDCLKRENRKGQPKRVELKRKPLPKLVLNLMKDSEMRKKLKECGLSSQGERKVLENRLQRYSILYNAECDKTNPRPVSELIAQCKEEENLEKKIRKPSNRLNINRNTEQNVIEQERKMYLTEYKNSFDQLIAKIRTADNSQKSPVRRNILSYKGNFVSAREDCAKDRTVEDGERSDSLPANPYIDDSDSNTSCPLQTSENPMNFLKVDLSSSSNDNSNQYAPTFKQDTSNFPCNFSSTSFGSIVKTKNIKTELSSSKDISIREEVASNLLDDTANVFHVEECDVSENRTNTDAKESFFKLAKTGSESRKGIELLAKRNDSIQCNQEKYDTHSDSRDKWEEELSGKVTDPVVENIEYDTIDIDDADIQIIERSRRHNTKEYVAGHIKFEKENVESVEENIVASMPNRSRDNMSALRKRERDMVLTFSDDERIEDRSMNVRKSARFCLSETIGFNNESLGENMMQMEQESQKQKSQLRTIHAKNVNSSAQRLSNRLRSKINSNRKK</sequence>
<evidence type="ECO:0000256" key="5">
    <source>
        <dbReference type="ARBA" id="ARBA00012483"/>
    </source>
</evidence>
<evidence type="ECO:0000259" key="20">
    <source>
        <dbReference type="PROSITE" id="PS50089"/>
    </source>
</evidence>
<dbReference type="InterPro" id="IPR017907">
    <property type="entry name" value="Znf_RING_CS"/>
</dbReference>
<evidence type="ECO:0000259" key="22">
    <source>
        <dbReference type="PROSITE" id="PS51908"/>
    </source>
</evidence>
<keyword evidence="9 17" id="KW-0863">Zinc-finger</keyword>
<dbReference type="InterPro" id="IPR003034">
    <property type="entry name" value="SAP_dom"/>
</dbReference>
<dbReference type="AlphaFoldDB" id="A0A6P3XH43"/>
<keyword evidence="13 18" id="KW-0234">DNA repair</keyword>
<dbReference type="InterPro" id="IPR039577">
    <property type="entry name" value="Rad18"/>
</dbReference>
<reference evidence="24" key="1">
    <citation type="submission" date="2025-08" db="UniProtKB">
        <authorList>
            <consortium name="RefSeq"/>
        </authorList>
    </citation>
    <scope>IDENTIFICATION</scope>
</reference>
<dbReference type="Pfam" id="PF02037">
    <property type="entry name" value="SAP"/>
    <property type="match status" value="1"/>
</dbReference>
<evidence type="ECO:0000256" key="14">
    <source>
        <dbReference type="ARBA" id="ARBA00023242"/>
    </source>
</evidence>
<evidence type="ECO:0000256" key="17">
    <source>
        <dbReference type="PROSITE-ProRule" id="PRU00175"/>
    </source>
</evidence>
<keyword evidence="10" id="KW-0833">Ubl conjugation pathway</keyword>
<keyword evidence="23" id="KW-1185">Reference proteome</keyword>
<evidence type="ECO:0000256" key="18">
    <source>
        <dbReference type="PROSITE-ProRule" id="PRU01256"/>
    </source>
</evidence>
<feature type="compositionally biased region" description="Low complexity" evidence="19">
    <location>
        <begin position="151"/>
        <end position="164"/>
    </location>
</feature>
<dbReference type="SMART" id="SM00513">
    <property type="entry name" value="SAP"/>
    <property type="match status" value="1"/>
</dbReference>
<evidence type="ECO:0000256" key="19">
    <source>
        <dbReference type="SAM" id="MobiDB-lite"/>
    </source>
</evidence>
<evidence type="ECO:0000259" key="21">
    <source>
        <dbReference type="PROSITE" id="PS50800"/>
    </source>
</evidence>
<dbReference type="OrthoDB" id="6499288at2759"/>
<evidence type="ECO:0000313" key="24">
    <source>
        <dbReference type="RefSeq" id="XP_014477259.1"/>
    </source>
</evidence>
<dbReference type="EC" id="2.3.2.27" evidence="5"/>
<evidence type="ECO:0000256" key="2">
    <source>
        <dbReference type="ARBA" id="ARBA00004123"/>
    </source>
</evidence>
<feature type="region of interest" description="Disordered" evidence="19">
    <location>
        <begin position="368"/>
        <end position="397"/>
    </location>
</feature>
<dbReference type="SMART" id="SM00184">
    <property type="entry name" value="RING"/>
    <property type="match status" value="1"/>
</dbReference>
<dbReference type="RefSeq" id="XP_014477259.1">
    <property type="nucleotide sequence ID" value="XM_014621773.1"/>
</dbReference>
<keyword evidence="11" id="KW-0862">Zinc</keyword>
<dbReference type="Pfam" id="PF13923">
    <property type="entry name" value="zf-C3HC4_2"/>
    <property type="match status" value="1"/>
</dbReference>
<dbReference type="FunFam" id="3.30.40.10:FF:000172">
    <property type="entry name" value="E3 ubiquitin-protein ligase RAD18"/>
    <property type="match status" value="1"/>
</dbReference>
<feature type="region of interest" description="Disordered" evidence="19">
    <location>
        <begin position="685"/>
        <end position="706"/>
    </location>
</feature>
<keyword evidence="14" id="KW-0539">Nucleus</keyword>
<dbReference type="GO" id="GO:0097505">
    <property type="term" value="C:Rad6-Rad18 complex"/>
    <property type="evidence" value="ECO:0007669"/>
    <property type="project" value="TreeGrafter"/>
</dbReference>
<dbReference type="InterPro" id="IPR006642">
    <property type="entry name" value="Rad18_UBZ4"/>
</dbReference>
<evidence type="ECO:0000256" key="11">
    <source>
        <dbReference type="ARBA" id="ARBA00022833"/>
    </source>
</evidence>
<dbReference type="UniPathway" id="UPA00143"/>
<evidence type="ECO:0000256" key="8">
    <source>
        <dbReference type="ARBA" id="ARBA00022763"/>
    </source>
</evidence>
<name>A0A6P3XH43_DINQU</name>
<comment type="catalytic activity">
    <reaction evidence="1">
        <text>S-ubiquitinyl-[E2 ubiquitin-conjugating enzyme]-L-cysteine + [acceptor protein]-L-lysine = [E2 ubiquitin-conjugating enzyme]-L-cysteine + N(6)-ubiquitinyl-[acceptor protein]-L-lysine.</text>
        <dbReference type="EC" id="2.3.2.27"/>
    </reaction>
</comment>
<dbReference type="GO" id="GO:0006281">
    <property type="term" value="P:DNA repair"/>
    <property type="evidence" value="ECO:0007669"/>
    <property type="project" value="UniProtKB-KW"/>
</dbReference>
<dbReference type="KEGG" id="dqu:106745820"/>